<dbReference type="InterPro" id="IPR033932">
    <property type="entry name" value="YtcJ-like"/>
</dbReference>
<gene>
    <name evidence="4" type="ORF">FIBRA_05344</name>
</gene>
<proteinExistence type="predicted"/>
<dbReference type="InParanoid" id="J4GQT9"/>
<dbReference type="Gene3D" id="2.30.40.10">
    <property type="entry name" value="Urease, subunit C, domain 1"/>
    <property type="match status" value="1"/>
</dbReference>
<sequence length="637" mass="70034">MGNPNDTLPKLSAPESSSTAGSTPATKQNRVQETLRHVLFVLVASVLAGLATYASRKSAYKRAYLTSLPESYALCAEHGKIYTVDEDRLNVDCILVKGDTIQATGSMDELHTYWDMYQNELVNKFYGGESKAKKPLTIVNTSMGSIVVPGLADAHAHLMLYGEKMQLNLEGAETIEDVLDRIEDYAASHPTASDDSEHWITGFGWDQTRWKDWKGGFPTKDDLESRALLANRSLALSRVDGHALWVSTRALELTMANIPGGSWPDVEGGEVVTDEKGDPTGVFLDAAMSLVPVPPPTQDEMEEHLEWAINDVLAVGLTSVHDAAVSIEMLKVFKRMAEEGRLKIRVYAMAHEGEAEYWGSRFEKLEDYGEDGKLNLQSVKLFTDGALGSWGAALLEPYSDKPETCGLMRSTEEALRETMSRFWNDGWGVNIHCIGDRANKAVLDIFEDLIQDNVSHNRRPRIEHAQIMQLEDLGRAGRLGVITSVQPTHATSDMWYAESRLGPSRIKGAYAYQTFLRSSRDNVLPLGSDFPVEGINPLLTFYAAVSRLDVEGNSPHGSGGWYPSESLSRAQALKGMTYDAAYASFAEEKLGSLTAGKKADFVVLDKDFMQLETPLADILTTKVMATVIGGQIMYGGV</sequence>
<accession>J4GQT9</accession>
<feature type="compositionally biased region" description="Polar residues" evidence="1">
    <location>
        <begin position="14"/>
        <end position="28"/>
    </location>
</feature>
<dbReference type="HOGENOM" id="CLU_009942_1_1_1"/>
<evidence type="ECO:0000256" key="2">
    <source>
        <dbReference type="SAM" id="Phobius"/>
    </source>
</evidence>
<dbReference type="STRING" id="599839.J4GQT9"/>
<dbReference type="EMBL" id="HE797105">
    <property type="protein sequence ID" value="CCM03220.1"/>
    <property type="molecule type" value="Genomic_DNA"/>
</dbReference>
<dbReference type="PANTHER" id="PTHR22642">
    <property type="entry name" value="IMIDAZOLONEPROPIONASE"/>
    <property type="match status" value="1"/>
</dbReference>
<organism evidence="4 5">
    <name type="scientific">Fibroporia radiculosa</name>
    <dbReference type="NCBI Taxonomy" id="599839"/>
    <lineage>
        <taxon>Eukaryota</taxon>
        <taxon>Fungi</taxon>
        <taxon>Dikarya</taxon>
        <taxon>Basidiomycota</taxon>
        <taxon>Agaricomycotina</taxon>
        <taxon>Agaricomycetes</taxon>
        <taxon>Polyporales</taxon>
        <taxon>Fibroporiaceae</taxon>
        <taxon>Fibroporia</taxon>
    </lineage>
</organism>
<dbReference type="CDD" id="cd01300">
    <property type="entry name" value="YtcJ_like"/>
    <property type="match status" value="1"/>
</dbReference>
<reference evidence="4 5" key="1">
    <citation type="journal article" date="2012" name="Appl. Environ. Microbiol.">
        <title>Short-read sequencing for genomic analysis of the brown rot fungus Fibroporia radiculosa.</title>
        <authorList>
            <person name="Tang J.D."/>
            <person name="Perkins A.D."/>
            <person name="Sonstegard T.S."/>
            <person name="Schroeder S.G."/>
            <person name="Burgess S.C."/>
            <person name="Diehl S.V."/>
        </authorList>
    </citation>
    <scope>NUCLEOTIDE SEQUENCE [LARGE SCALE GENOMIC DNA]</scope>
    <source>
        <strain evidence="4 5">TFFH 294</strain>
    </source>
</reference>
<evidence type="ECO:0000259" key="3">
    <source>
        <dbReference type="Pfam" id="PF07969"/>
    </source>
</evidence>
<dbReference type="InterPro" id="IPR013108">
    <property type="entry name" value="Amidohydro_3"/>
</dbReference>
<feature type="transmembrane region" description="Helical" evidence="2">
    <location>
        <begin position="34"/>
        <end position="54"/>
    </location>
</feature>
<keyword evidence="2" id="KW-0812">Transmembrane</keyword>
<keyword evidence="2" id="KW-1133">Transmembrane helix</keyword>
<name>J4GQT9_9APHY</name>
<dbReference type="Pfam" id="PF07969">
    <property type="entry name" value="Amidohydro_3"/>
    <property type="match status" value="1"/>
</dbReference>
<dbReference type="Gene3D" id="3.10.310.70">
    <property type="match status" value="1"/>
</dbReference>
<dbReference type="GO" id="GO:0016810">
    <property type="term" value="F:hydrolase activity, acting on carbon-nitrogen (but not peptide) bonds"/>
    <property type="evidence" value="ECO:0007669"/>
    <property type="project" value="InterPro"/>
</dbReference>
<dbReference type="Proteomes" id="UP000006352">
    <property type="component" value="Unassembled WGS sequence"/>
</dbReference>
<dbReference type="GeneID" id="24098131"/>
<dbReference type="AlphaFoldDB" id="J4GQT9"/>
<feature type="domain" description="Amidohydrolase 3" evidence="3">
    <location>
        <begin position="144"/>
        <end position="634"/>
    </location>
</feature>
<protein>
    <recommendedName>
        <fullName evidence="3">Amidohydrolase 3 domain-containing protein</fullName>
    </recommendedName>
</protein>
<dbReference type="Gene3D" id="3.20.20.140">
    <property type="entry name" value="Metal-dependent hydrolases"/>
    <property type="match status" value="1"/>
</dbReference>
<feature type="region of interest" description="Disordered" evidence="1">
    <location>
        <begin position="1"/>
        <end position="28"/>
    </location>
</feature>
<dbReference type="InterPro" id="IPR011059">
    <property type="entry name" value="Metal-dep_hydrolase_composite"/>
</dbReference>
<keyword evidence="5" id="KW-1185">Reference proteome</keyword>
<dbReference type="OrthoDB" id="3501663at2759"/>
<evidence type="ECO:0000313" key="5">
    <source>
        <dbReference type="Proteomes" id="UP000006352"/>
    </source>
</evidence>
<keyword evidence="2" id="KW-0472">Membrane</keyword>
<evidence type="ECO:0000256" key="1">
    <source>
        <dbReference type="SAM" id="MobiDB-lite"/>
    </source>
</evidence>
<dbReference type="PANTHER" id="PTHR22642:SF2">
    <property type="entry name" value="PROTEIN LONG AFTER FAR-RED 3"/>
    <property type="match status" value="1"/>
</dbReference>
<dbReference type="RefSeq" id="XP_012182503.1">
    <property type="nucleotide sequence ID" value="XM_012327113.1"/>
</dbReference>
<dbReference type="SUPFAM" id="SSF51338">
    <property type="entry name" value="Composite domain of metallo-dependent hydrolases"/>
    <property type="match status" value="1"/>
</dbReference>
<evidence type="ECO:0000313" key="4">
    <source>
        <dbReference type="EMBL" id="CCM03220.1"/>
    </source>
</evidence>
<dbReference type="InterPro" id="IPR032466">
    <property type="entry name" value="Metal_Hydrolase"/>
</dbReference>
<dbReference type="SUPFAM" id="SSF51556">
    <property type="entry name" value="Metallo-dependent hydrolases"/>
    <property type="match status" value="1"/>
</dbReference>